<evidence type="ECO:0000313" key="1">
    <source>
        <dbReference type="EMBL" id="MRW92847.1"/>
    </source>
</evidence>
<dbReference type="RefSeq" id="WP_154380655.1">
    <property type="nucleotide sequence ID" value="NZ_WKJK01000013.1"/>
</dbReference>
<name>A0A6I2L6J6_9BURK</name>
<proteinExistence type="predicted"/>
<reference evidence="1 2" key="1">
    <citation type="submission" date="2019-11" db="EMBL/GenBank/DDBJ databases">
        <title>Novel species isolated from a subtropical stream in China.</title>
        <authorList>
            <person name="Lu H."/>
        </authorList>
    </citation>
    <scope>NUCLEOTIDE SEQUENCE [LARGE SCALE GENOMIC DNA]</scope>
    <source>
        <strain evidence="1 2">FT80W</strain>
    </source>
</reference>
<keyword evidence="2" id="KW-1185">Reference proteome</keyword>
<organism evidence="1 2">
    <name type="scientific">Duganella guangzhouensis</name>
    <dbReference type="NCBI Taxonomy" id="2666084"/>
    <lineage>
        <taxon>Bacteria</taxon>
        <taxon>Pseudomonadati</taxon>
        <taxon>Pseudomonadota</taxon>
        <taxon>Betaproteobacteria</taxon>
        <taxon>Burkholderiales</taxon>
        <taxon>Oxalobacteraceae</taxon>
        <taxon>Telluria group</taxon>
        <taxon>Duganella</taxon>
    </lineage>
</organism>
<sequence>MKKAPMKCKCQAMPDCLNYGEEQVFAKDFELVGSRDWLRLYRCHGCDTYWQLDVNDRSDWAIKVPASADWESFDDKPFRRAFIVRTHGGEGDEICLWDRCRNRVLKNMAICVDHAFPEFSQEKMG</sequence>
<dbReference type="EMBL" id="WKJK01000013">
    <property type="protein sequence ID" value="MRW92847.1"/>
    <property type="molecule type" value="Genomic_DNA"/>
</dbReference>
<dbReference type="Proteomes" id="UP000433309">
    <property type="component" value="Unassembled WGS sequence"/>
</dbReference>
<gene>
    <name evidence="1" type="ORF">GJ699_22875</name>
</gene>
<evidence type="ECO:0000313" key="2">
    <source>
        <dbReference type="Proteomes" id="UP000433309"/>
    </source>
</evidence>
<dbReference type="AlphaFoldDB" id="A0A6I2L6J6"/>
<comment type="caution">
    <text evidence="1">The sequence shown here is derived from an EMBL/GenBank/DDBJ whole genome shotgun (WGS) entry which is preliminary data.</text>
</comment>
<protein>
    <submittedName>
        <fullName evidence="1">Uncharacterized protein</fullName>
    </submittedName>
</protein>
<accession>A0A6I2L6J6</accession>